<reference evidence="1 2" key="1">
    <citation type="submission" date="2022-05" db="EMBL/GenBank/DDBJ databases">
        <title>Luteimonas sp. SX5, whole genome shotgun sequencing project.</title>
        <authorList>
            <person name="Zhao G."/>
            <person name="Shen L."/>
        </authorList>
    </citation>
    <scope>NUCLEOTIDE SEQUENCE [LARGE SCALE GENOMIC DNA]</scope>
    <source>
        <strain evidence="1 2">SX5</strain>
    </source>
</reference>
<organism evidence="1 2">
    <name type="scientific">Luteimonas galliterrae</name>
    <dbReference type="NCBI Taxonomy" id="2940486"/>
    <lineage>
        <taxon>Bacteria</taxon>
        <taxon>Pseudomonadati</taxon>
        <taxon>Pseudomonadota</taxon>
        <taxon>Gammaproteobacteria</taxon>
        <taxon>Lysobacterales</taxon>
        <taxon>Lysobacteraceae</taxon>
        <taxon>Luteimonas</taxon>
    </lineage>
</organism>
<dbReference type="Proteomes" id="UP001431217">
    <property type="component" value="Unassembled WGS sequence"/>
</dbReference>
<evidence type="ECO:0000313" key="2">
    <source>
        <dbReference type="Proteomes" id="UP001431217"/>
    </source>
</evidence>
<evidence type="ECO:0000313" key="1">
    <source>
        <dbReference type="EMBL" id="MCL1633532.1"/>
    </source>
</evidence>
<protein>
    <submittedName>
        <fullName evidence="1">Uncharacterized protein</fullName>
    </submittedName>
</protein>
<sequence length="85" mass="9433">MASVFGEQAPLWDRDGIRFPTDDLAHAHLIFVIRKTAVNGAGHQIPLGKAPRIKLAALPCRNRSIGSFLIAQLLRHRIACSDHQR</sequence>
<name>A0ABT0MF96_9GAMM</name>
<comment type="caution">
    <text evidence="1">The sequence shown here is derived from an EMBL/GenBank/DDBJ whole genome shotgun (WGS) entry which is preliminary data.</text>
</comment>
<accession>A0ABT0MF96</accession>
<keyword evidence="2" id="KW-1185">Reference proteome</keyword>
<dbReference type="EMBL" id="JAMBEP010000001">
    <property type="protein sequence ID" value="MCL1633532.1"/>
    <property type="molecule type" value="Genomic_DNA"/>
</dbReference>
<gene>
    <name evidence="1" type="ORF">M2650_02580</name>
</gene>
<proteinExistence type="predicted"/>